<dbReference type="InterPro" id="IPR055127">
    <property type="entry name" value="YEATS2_3HBD"/>
</dbReference>
<dbReference type="Proteomes" id="UP000549394">
    <property type="component" value="Unassembled WGS sequence"/>
</dbReference>
<feature type="domain" description="YEATS" evidence="4">
    <location>
        <begin position="140"/>
        <end position="282"/>
    </location>
</feature>
<dbReference type="PROSITE" id="PS51037">
    <property type="entry name" value="YEATS"/>
    <property type="match status" value="1"/>
</dbReference>
<dbReference type="Gene3D" id="2.60.40.1970">
    <property type="entry name" value="YEATS domain"/>
    <property type="match status" value="1"/>
</dbReference>
<dbReference type="InterPro" id="IPR005033">
    <property type="entry name" value="YEATS"/>
</dbReference>
<dbReference type="InterPro" id="IPR038704">
    <property type="entry name" value="YEAST_sf"/>
</dbReference>
<dbReference type="InterPro" id="IPR055129">
    <property type="entry name" value="YEATS_dom"/>
</dbReference>
<dbReference type="AlphaFoldDB" id="A0A7I8W1G6"/>
<protein>
    <submittedName>
        <fullName evidence="5">DgyrCDS9995</fullName>
    </submittedName>
</protein>
<dbReference type="GO" id="GO:0006355">
    <property type="term" value="P:regulation of DNA-templated transcription"/>
    <property type="evidence" value="ECO:0007669"/>
    <property type="project" value="InterPro"/>
</dbReference>
<evidence type="ECO:0000256" key="1">
    <source>
        <dbReference type="ARBA" id="ARBA00023242"/>
    </source>
</evidence>
<evidence type="ECO:0000313" key="5">
    <source>
        <dbReference type="EMBL" id="CAD5121490.1"/>
    </source>
</evidence>
<dbReference type="CDD" id="cd16907">
    <property type="entry name" value="YEATS_YEATS2_like"/>
    <property type="match status" value="1"/>
</dbReference>
<proteinExistence type="predicted"/>
<evidence type="ECO:0000256" key="2">
    <source>
        <dbReference type="PROSITE-ProRule" id="PRU00376"/>
    </source>
</evidence>
<dbReference type="PANTHER" id="PTHR23195">
    <property type="entry name" value="YEATS DOMAIN"/>
    <property type="match status" value="1"/>
</dbReference>
<gene>
    <name evidence="5" type="ORF">DGYR_LOCUS9438</name>
</gene>
<evidence type="ECO:0000259" key="4">
    <source>
        <dbReference type="PROSITE" id="PS51037"/>
    </source>
</evidence>
<evidence type="ECO:0000256" key="3">
    <source>
        <dbReference type="SAM" id="MobiDB-lite"/>
    </source>
</evidence>
<keyword evidence="1 2" id="KW-0539">Nucleus</keyword>
<dbReference type="GO" id="GO:0005634">
    <property type="term" value="C:nucleus"/>
    <property type="evidence" value="ECO:0007669"/>
    <property type="project" value="UniProtKB-SubCell"/>
</dbReference>
<dbReference type="Pfam" id="PF22951">
    <property type="entry name" value="3HBD"/>
    <property type="match status" value="1"/>
</dbReference>
<feature type="compositionally biased region" description="Basic and acidic residues" evidence="3">
    <location>
        <begin position="274"/>
        <end position="283"/>
    </location>
</feature>
<comment type="subcellular location">
    <subcellularLocation>
        <location evidence="2">Nucleus</location>
    </subcellularLocation>
</comment>
<dbReference type="OrthoDB" id="1741717at2759"/>
<dbReference type="Pfam" id="PF03366">
    <property type="entry name" value="YEATS"/>
    <property type="match status" value="1"/>
</dbReference>
<reference evidence="5 6" key="1">
    <citation type="submission" date="2020-08" db="EMBL/GenBank/DDBJ databases">
        <authorList>
            <person name="Hejnol A."/>
        </authorList>
    </citation>
    <scope>NUCLEOTIDE SEQUENCE [LARGE SCALE GENOMIC DNA]</scope>
</reference>
<dbReference type="EMBL" id="CAJFCJ010000014">
    <property type="protein sequence ID" value="CAD5121490.1"/>
    <property type="molecule type" value="Genomic_DNA"/>
</dbReference>
<keyword evidence="6" id="KW-1185">Reference proteome</keyword>
<organism evidence="5 6">
    <name type="scientific">Dimorphilus gyrociliatus</name>
    <dbReference type="NCBI Taxonomy" id="2664684"/>
    <lineage>
        <taxon>Eukaryota</taxon>
        <taxon>Metazoa</taxon>
        <taxon>Spiralia</taxon>
        <taxon>Lophotrochozoa</taxon>
        <taxon>Annelida</taxon>
        <taxon>Polychaeta</taxon>
        <taxon>Polychaeta incertae sedis</taxon>
        <taxon>Dinophilidae</taxon>
        <taxon>Dimorphilus</taxon>
    </lineage>
</organism>
<evidence type="ECO:0000313" key="6">
    <source>
        <dbReference type="Proteomes" id="UP000549394"/>
    </source>
</evidence>
<comment type="caution">
    <text evidence="5">The sequence shown here is derived from an EMBL/GenBank/DDBJ whole genome shotgun (WGS) entry which is preliminary data.</text>
</comment>
<name>A0A7I8W1G6_9ANNE</name>
<feature type="region of interest" description="Disordered" evidence="3">
    <location>
        <begin position="273"/>
        <end position="293"/>
    </location>
</feature>
<sequence>MEINSQNNTVEERLQDTVCKLLDKLISQKKEEVYKIDHGVRECKETLEKVKYKCVLKYYPSRWSDLGKREENDRLEKKEQFLLHPTVKRYLHKKPKNWYIDSEECLNTFDCLKRQTLPDKLSTADNDESKTEADTHEGSRFSKFNLKKKIIVGNLSRFLLEEDNPSDNATHKWMVYVRTPPNEKKLETFVKSVTFYLHESYAPNTEVVINNPPFNVTRRGWGEFHLKVLLKFKDEKNKPILLHHKIKLDKTLSGLQTTGNETTTTIELESPGFDDIKTEKNDNNTELSDNNEYNDKEFDEFSNIRIKEEVPESTERVIEDMDINITESAIESSSINVENIKKEVIDDLSITTSYTSPVENAPCIKTEKDDSQDYTAAINWNNSLTSAKSPQIKNSNRRKNTSPLSNFPQIKKICILNSDLRVKERREEKIVKVGSTNPRSILKSNLVFSLSGPEGVITEEEPLWMKTIHLNNYPNLETLINMIARKFPLIAETFSDKPLCSYQASSISEYLSWPIGKRRACERFRAYEIRRCVRSLLGNKDIFHKEILWTNSKILKYLRQHGFTFLDSEYLSFIKRVRVSERETNAEFRTWTPSNTIMDNLKKSSHLANTSTLNNLSYRNISLNVHDSDDEDIDIVNVAENDSPKKMIALNYSREKTSKDELSEMSKEAAFVHHQAELIGIRLKSVQVGKTKSTGLTEEIIFKSATLLMEDLVRKSLAVALAQNQNDLDINSQTVQAVLKSEDKFDLFTNAGSGIIVEN</sequence>
<accession>A0A7I8W1G6</accession>